<feature type="compositionally biased region" description="Basic and acidic residues" evidence="1">
    <location>
        <begin position="68"/>
        <end position="80"/>
    </location>
</feature>
<feature type="non-terminal residue" evidence="2">
    <location>
        <position position="1"/>
    </location>
</feature>
<evidence type="ECO:0000256" key="1">
    <source>
        <dbReference type="SAM" id="MobiDB-lite"/>
    </source>
</evidence>
<dbReference type="InParanoid" id="D8Q8A5"/>
<evidence type="ECO:0000313" key="2">
    <source>
        <dbReference type="EMBL" id="EFI96571.1"/>
    </source>
</evidence>
<dbReference type="OMA" id="SSITIMY"/>
<protein>
    <recommendedName>
        <fullName evidence="4">EKC/KEOPS complex subunit GON7</fullName>
    </recommendedName>
</protein>
<dbReference type="EMBL" id="GL377307">
    <property type="protein sequence ID" value="EFI96571.1"/>
    <property type="molecule type" value="Genomic_DNA"/>
</dbReference>
<dbReference type="KEGG" id="scm:SCHCO_02628197"/>
<dbReference type="Proteomes" id="UP000007431">
    <property type="component" value="Unassembled WGS sequence"/>
</dbReference>
<keyword evidence="3" id="KW-1185">Reference proteome</keyword>
<gene>
    <name evidence="2" type="ORF">SCHCODRAFT_30198</name>
</gene>
<reference evidence="2 3" key="1">
    <citation type="journal article" date="2010" name="Nat. Biotechnol.">
        <title>Genome sequence of the model mushroom Schizophyllum commune.</title>
        <authorList>
            <person name="Ohm R.A."/>
            <person name="de Jong J.F."/>
            <person name="Lugones L.G."/>
            <person name="Aerts A."/>
            <person name="Kothe E."/>
            <person name="Stajich J.E."/>
            <person name="de Vries R.P."/>
            <person name="Record E."/>
            <person name="Levasseur A."/>
            <person name="Baker S.E."/>
            <person name="Bartholomew K.A."/>
            <person name="Coutinho P.M."/>
            <person name="Erdmann S."/>
            <person name="Fowler T.J."/>
            <person name="Gathman A.C."/>
            <person name="Lombard V."/>
            <person name="Henrissat B."/>
            <person name="Knabe N."/>
            <person name="Kuees U."/>
            <person name="Lilly W.W."/>
            <person name="Lindquist E."/>
            <person name="Lucas S."/>
            <person name="Magnuson J.K."/>
            <person name="Piumi F."/>
            <person name="Raudaskoski M."/>
            <person name="Salamov A."/>
            <person name="Schmutz J."/>
            <person name="Schwarze F.W.M.R."/>
            <person name="vanKuyk P.A."/>
            <person name="Horton J.S."/>
            <person name="Grigoriev I.V."/>
            <person name="Woesten H.A.B."/>
        </authorList>
    </citation>
    <scope>NUCLEOTIDE SEQUENCE [LARGE SCALE GENOMIC DNA]</scope>
    <source>
        <strain evidence="3">H4-8 / FGSC 9210</strain>
    </source>
</reference>
<dbReference type="OrthoDB" id="2553859at2759"/>
<evidence type="ECO:0008006" key="4">
    <source>
        <dbReference type="Google" id="ProtNLM"/>
    </source>
</evidence>
<dbReference type="HOGENOM" id="CLU_148177_1_0_1"/>
<dbReference type="GeneID" id="9592588"/>
<dbReference type="eggNOG" id="ENOG502SVYA">
    <property type="taxonomic scope" value="Eukaryota"/>
</dbReference>
<name>D8Q8A5_SCHCM</name>
<organism evidence="3">
    <name type="scientific">Schizophyllum commune (strain H4-8 / FGSC 9210)</name>
    <name type="common">Split gill fungus</name>
    <dbReference type="NCBI Taxonomy" id="578458"/>
    <lineage>
        <taxon>Eukaryota</taxon>
        <taxon>Fungi</taxon>
        <taxon>Dikarya</taxon>
        <taxon>Basidiomycota</taxon>
        <taxon>Agaricomycotina</taxon>
        <taxon>Agaricomycetes</taxon>
        <taxon>Agaricomycetidae</taxon>
        <taxon>Agaricales</taxon>
        <taxon>Schizophyllaceae</taxon>
        <taxon>Schizophyllum</taxon>
    </lineage>
</organism>
<feature type="non-terminal residue" evidence="2">
    <location>
        <position position="89"/>
    </location>
</feature>
<sequence length="89" mass="9844">STLTIKYDLKPPATVNAGGLQATTTTAAEITADPKDQSQYYAELRRAVLQAKDTLGEELTQWRDAVGKAELNKETKKSLKEDDEDEDED</sequence>
<feature type="region of interest" description="Disordered" evidence="1">
    <location>
        <begin position="68"/>
        <end position="89"/>
    </location>
</feature>
<accession>D8Q8A5</accession>
<proteinExistence type="predicted"/>
<dbReference type="VEuPathDB" id="FungiDB:SCHCODRAFT_02628197"/>
<evidence type="ECO:0000313" key="3">
    <source>
        <dbReference type="Proteomes" id="UP000007431"/>
    </source>
</evidence>
<dbReference type="AlphaFoldDB" id="D8Q8A5"/>